<dbReference type="EMBL" id="JBHUFV010000083">
    <property type="protein sequence ID" value="MFD1939571.1"/>
    <property type="molecule type" value="Genomic_DNA"/>
</dbReference>
<protein>
    <submittedName>
        <fullName evidence="7">MauE/DoxX family redox-associated membrane protein</fullName>
    </submittedName>
</protein>
<comment type="subcellular location">
    <subcellularLocation>
        <location evidence="1">Membrane</location>
        <topology evidence="1">Multi-pass membrane protein</topology>
    </subcellularLocation>
</comment>
<feature type="transmembrane region" description="Helical" evidence="5">
    <location>
        <begin position="119"/>
        <end position="142"/>
    </location>
</feature>
<evidence type="ECO:0000259" key="6">
    <source>
        <dbReference type="Pfam" id="PF07291"/>
    </source>
</evidence>
<sequence>MNEEGMLAALALPGALLLLYAAARRLVRGPRLAGVLRAHRLLPPRLVRHALWMEAAEAAAGAVAGVAWLAGAAPVFTAGAAVTGALQAAFAGYLAVLLRERGRVPCGCLDDHALASPASVGRGLVLASGALPAALGLAAPPAAPGERVVLLAGSVLVVLILVVAAQTIDLMASGPRGRRT</sequence>
<evidence type="ECO:0000313" key="7">
    <source>
        <dbReference type="EMBL" id="MFD1939571.1"/>
    </source>
</evidence>
<evidence type="ECO:0000313" key="8">
    <source>
        <dbReference type="Proteomes" id="UP001597368"/>
    </source>
</evidence>
<dbReference type="RefSeq" id="WP_379581963.1">
    <property type="nucleotide sequence ID" value="NZ_JBHUFV010000083.1"/>
</dbReference>
<keyword evidence="2 5" id="KW-0812">Transmembrane</keyword>
<evidence type="ECO:0000256" key="1">
    <source>
        <dbReference type="ARBA" id="ARBA00004141"/>
    </source>
</evidence>
<evidence type="ECO:0000256" key="2">
    <source>
        <dbReference type="ARBA" id="ARBA00022692"/>
    </source>
</evidence>
<feature type="transmembrane region" description="Helical" evidence="5">
    <location>
        <begin position="148"/>
        <end position="172"/>
    </location>
</feature>
<dbReference type="Pfam" id="PF07291">
    <property type="entry name" value="MauE"/>
    <property type="match status" value="1"/>
</dbReference>
<feature type="transmembrane region" description="Helical" evidence="5">
    <location>
        <begin position="76"/>
        <end position="98"/>
    </location>
</feature>
<feature type="transmembrane region" description="Helical" evidence="5">
    <location>
        <begin position="50"/>
        <end position="70"/>
    </location>
</feature>
<feature type="domain" description="Methylamine utilisation protein MauE" evidence="6">
    <location>
        <begin position="8"/>
        <end position="131"/>
    </location>
</feature>
<keyword evidence="4 5" id="KW-0472">Membrane</keyword>
<name>A0ABW4TCY7_9ACTN</name>
<dbReference type="InterPro" id="IPR009908">
    <property type="entry name" value="Methylamine_util_MauE"/>
</dbReference>
<evidence type="ECO:0000256" key="5">
    <source>
        <dbReference type="SAM" id="Phobius"/>
    </source>
</evidence>
<feature type="transmembrane region" description="Helical" evidence="5">
    <location>
        <begin position="6"/>
        <end position="23"/>
    </location>
</feature>
<keyword evidence="8" id="KW-1185">Reference proteome</keyword>
<gene>
    <name evidence="7" type="ORF">ACFSKW_49730</name>
</gene>
<accession>A0ABW4TCY7</accession>
<evidence type="ECO:0000256" key="4">
    <source>
        <dbReference type="ARBA" id="ARBA00023136"/>
    </source>
</evidence>
<dbReference type="Proteomes" id="UP001597368">
    <property type="component" value="Unassembled WGS sequence"/>
</dbReference>
<evidence type="ECO:0000256" key="3">
    <source>
        <dbReference type="ARBA" id="ARBA00022989"/>
    </source>
</evidence>
<comment type="caution">
    <text evidence="7">The sequence shown here is derived from an EMBL/GenBank/DDBJ whole genome shotgun (WGS) entry which is preliminary data.</text>
</comment>
<keyword evidence="3 5" id="KW-1133">Transmembrane helix</keyword>
<organism evidence="7 8">
    <name type="scientific">Nonomuraea mangrovi</name>
    <dbReference type="NCBI Taxonomy" id="2316207"/>
    <lineage>
        <taxon>Bacteria</taxon>
        <taxon>Bacillati</taxon>
        <taxon>Actinomycetota</taxon>
        <taxon>Actinomycetes</taxon>
        <taxon>Streptosporangiales</taxon>
        <taxon>Streptosporangiaceae</taxon>
        <taxon>Nonomuraea</taxon>
    </lineage>
</organism>
<proteinExistence type="predicted"/>
<reference evidence="8" key="1">
    <citation type="journal article" date="2019" name="Int. J. Syst. Evol. Microbiol.">
        <title>The Global Catalogue of Microorganisms (GCM) 10K type strain sequencing project: providing services to taxonomists for standard genome sequencing and annotation.</title>
        <authorList>
            <consortium name="The Broad Institute Genomics Platform"/>
            <consortium name="The Broad Institute Genome Sequencing Center for Infectious Disease"/>
            <person name="Wu L."/>
            <person name="Ma J."/>
        </authorList>
    </citation>
    <scope>NUCLEOTIDE SEQUENCE [LARGE SCALE GENOMIC DNA]</scope>
    <source>
        <strain evidence="8">ICMP 6774ER</strain>
    </source>
</reference>